<dbReference type="HOGENOM" id="CLU_137479_2_0_0"/>
<dbReference type="KEGG" id="cau:Caur_0427"/>
<dbReference type="PANTHER" id="PTHR33777:SF1">
    <property type="entry name" value="UPF0045 PROTEIN ECM15"/>
    <property type="match status" value="1"/>
</dbReference>
<evidence type="ECO:0000313" key="3">
    <source>
        <dbReference type="EMBL" id="ABY33677.1"/>
    </source>
</evidence>
<dbReference type="AlphaFoldDB" id="A9WDS1"/>
<proteinExistence type="inferred from homology"/>
<feature type="domain" description="Thiamine-binding protein" evidence="2">
    <location>
        <begin position="6"/>
        <end position="97"/>
    </location>
</feature>
<keyword evidence="4" id="KW-1185">Reference proteome</keyword>
<evidence type="ECO:0000256" key="1">
    <source>
        <dbReference type="ARBA" id="ARBA00010272"/>
    </source>
</evidence>
<dbReference type="InterPro" id="IPR002767">
    <property type="entry name" value="Thiamine_BP"/>
</dbReference>
<dbReference type="InterPro" id="IPR051614">
    <property type="entry name" value="UPF0045_domain"/>
</dbReference>
<organism evidence="3 4">
    <name type="scientific">Chloroflexus aurantiacus (strain ATCC 29366 / DSM 635 / J-10-fl)</name>
    <dbReference type="NCBI Taxonomy" id="324602"/>
    <lineage>
        <taxon>Bacteria</taxon>
        <taxon>Bacillati</taxon>
        <taxon>Chloroflexota</taxon>
        <taxon>Chloroflexia</taxon>
        <taxon>Chloroflexales</taxon>
        <taxon>Chloroflexineae</taxon>
        <taxon>Chloroflexaceae</taxon>
        <taxon>Chloroflexus</taxon>
    </lineage>
</organism>
<dbReference type="STRING" id="324602.Caur_0427"/>
<dbReference type="Pfam" id="PF01910">
    <property type="entry name" value="Thiamine_BP"/>
    <property type="match status" value="1"/>
</dbReference>
<dbReference type="EMBL" id="CP000909">
    <property type="protein sequence ID" value="ABY33677.1"/>
    <property type="molecule type" value="Genomic_DNA"/>
</dbReference>
<dbReference type="InParanoid" id="A9WDS1"/>
<reference evidence="4" key="1">
    <citation type="journal article" date="2011" name="BMC Genomics">
        <title>Complete genome sequence of the filamentous anoxygenic phototrophic bacterium Chloroflexus aurantiacus.</title>
        <authorList>
            <person name="Tang K.H."/>
            <person name="Barry K."/>
            <person name="Chertkov O."/>
            <person name="Dalin E."/>
            <person name="Han C.S."/>
            <person name="Hauser L.J."/>
            <person name="Honchak B.M."/>
            <person name="Karbach L.E."/>
            <person name="Land M.L."/>
            <person name="Lapidus A."/>
            <person name="Larimer F.W."/>
            <person name="Mikhailova N."/>
            <person name="Pitluck S."/>
            <person name="Pierson B.K."/>
            <person name="Blankenship R.E."/>
        </authorList>
    </citation>
    <scope>NUCLEOTIDE SEQUENCE [LARGE SCALE GENOMIC DNA]</scope>
    <source>
        <strain evidence="4">ATCC 29366 / DSM 635 / J-10-fl</strain>
    </source>
</reference>
<comment type="similarity">
    <text evidence="1">Belongs to the UPF0045 family.</text>
</comment>
<dbReference type="RefSeq" id="WP_012256333.1">
    <property type="nucleotide sequence ID" value="NC_010175.1"/>
</dbReference>
<name>A9WDS1_CHLAA</name>
<protein>
    <recommendedName>
        <fullName evidence="2">Thiamine-binding protein domain-containing protein</fullName>
    </recommendedName>
</protein>
<dbReference type="PATRIC" id="fig|324602.8.peg.485"/>
<dbReference type="SUPFAM" id="SSF89957">
    <property type="entry name" value="MTH1187/YkoF-like"/>
    <property type="match status" value="1"/>
</dbReference>
<gene>
    <name evidence="3" type="ordered locus">Caur_0427</name>
</gene>
<evidence type="ECO:0000259" key="2">
    <source>
        <dbReference type="Pfam" id="PF01910"/>
    </source>
</evidence>
<sequence length="97" mass="10103">MASVTVSFEVLPGGLPDKATTYAAVDAAIAVVAASGLTYRVCPMETTIEGDYDAIMAVIKQAQEAVLAAGASRVFTLIKVDYDPNGSSIAEKLAKYE</sequence>
<dbReference type="PANTHER" id="PTHR33777">
    <property type="entry name" value="UPF0045 PROTEIN ECM15"/>
    <property type="match status" value="1"/>
</dbReference>
<accession>A9WDS1</accession>
<dbReference type="InterPro" id="IPR029756">
    <property type="entry name" value="MTH1187/YkoF-like"/>
</dbReference>
<dbReference type="Gene3D" id="3.30.70.930">
    <property type="match status" value="1"/>
</dbReference>
<dbReference type="eggNOG" id="COG0011">
    <property type="taxonomic scope" value="Bacteria"/>
</dbReference>
<evidence type="ECO:0000313" key="4">
    <source>
        <dbReference type="Proteomes" id="UP000002008"/>
    </source>
</evidence>
<dbReference type="EnsemblBacteria" id="ABY33677">
    <property type="protein sequence ID" value="ABY33677"/>
    <property type="gene ID" value="Caur_0427"/>
</dbReference>
<dbReference type="Proteomes" id="UP000002008">
    <property type="component" value="Chromosome"/>
</dbReference>